<feature type="non-terminal residue" evidence="2">
    <location>
        <position position="100"/>
    </location>
</feature>
<evidence type="ECO:0000313" key="3">
    <source>
        <dbReference type="Proteomes" id="UP001189429"/>
    </source>
</evidence>
<evidence type="ECO:0000256" key="1">
    <source>
        <dbReference type="SAM" id="MobiDB-lite"/>
    </source>
</evidence>
<organism evidence="2 3">
    <name type="scientific">Prorocentrum cordatum</name>
    <dbReference type="NCBI Taxonomy" id="2364126"/>
    <lineage>
        <taxon>Eukaryota</taxon>
        <taxon>Sar</taxon>
        <taxon>Alveolata</taxon>
        <taxon>Dinophyceae</taxon>
        <taxon>Prorocentrales</taxon>
        <taxon>Prorocentraceae</taxon>
        <taxon>Prorocentrum</taxon>
    </lineage>
</organism>
<evidence type="ECO:0000313" key="2">
    <source>
        <dbReference type="EMBL" id="CAK0879889.1"/>
    </source>
</evidence>
<feature type="compositionally biased region" description="Low complexity" evidence="1">
    <location>
        <begin position="55"/>
        <end position="77"/>
    </location>
</feature>
<proteinExistence type="predicted"/>
<comment type="caution">
    <text evidence="2">The sequence shown here is derived from an EMBL/GenBank/DDBJ whole genome shotgun (WGS) entry which is preliminary data.</text>
</comment>
<keyword evidence="3" id="KW-1185">Reference proteome</keyword>
<feature type="non-terminal residue" evidence="2">
    <location>
        <position position="1"/>
    </location>
</feature>
<feature type="region of interest" description="Disordered" evidence="1">
    <location>
        <begin position="1"/>
        <end position="100"/>
    </location>
</feature>
<dbReference type="EMBL" id="CAUYUJ010018014">
    <property type="protein sequence ID" value="CAK0879889.1"/>
    <property type="molecule type" value="Genomic_DNA"/>
</dbReference>
<name>A0ABN9W1K0_9DINO</name>
<dbReference type="Proteomes" id="UP001189429">
    <property type="component" value="Unassembled WGS sequence"/>
</dbReference>
<gene>
    <name evidence="2" type="ORF">PCOR1329_LOCUS63194</name>
</gene>
<protein>
    <submittedName>
        <fullName evidence="2">Uncharacterized protein</fullName>
    </submittedName>
</protein>
<reference evidence="2" key="1">
    <citation type="submission" date="2023-10" db="EMBL/GenBank/DDBJ databases">
        <authorList>
            <person name="Chen Y."/>
            <person name="Shah S."/>
            <person name="Dougan E. K."/>
            <person name="Thang M."/>
            <person name="Chan C."/>
        </authorList>
    </citation>
    <scope>NUCLEOTIDE SEQUENCE [LARGE SCALE GENOMIC DNA]</scope>
</reference>
<sequence length="100" mass="10872">CGPAWTSCRRGCSTSPRAARGRRRRSAARPAVPWRQRAHRGVRAVREGTGRARRAVAAGRHARPGEGAAARPGRTGPRPGPRRAPAEERSTCRLREDDGM</sequence>
<accession>A0ABN9W1K0</accession>
<feature type="compositionally biased region" description="Basic and acidic residues" evidence="1">
    <location>
        <begin position="84"/>
        <end position="100"/>
    </location>
</feature>